<sequence length="62" mass="6709">MVVLNVVYAFVGGGTGSAFVVQLDEGDLVGNLKEKIKETQKNDLRGVGTSRLELFLVKKNNV</sequence>
<dbReference type="GO" id="GO:0005576">
    <property type="term" value="C:extracellular region"/>
    <property type="evidence" value="ECO:0007669"/>
    <property type="project" value="UniProtKB-SubCell"/>
</dbReference>
<evidence type="ECO:0000313" key="5">
    <source>
        <dbReference type="EMBL" id="KAK1930913.1"/>
    </source>
</evidence>
<comment type="subcellular location">
    <subcellularLocation>
        <location evidence="1">Host cell</location>
    </subcellularLocation>
    <subcellularLocation>
        <location evidence="2">Secreted</location>
    </subcellularLocation>
</comment>
<dbReference type="AlphaFoldDB" id="A0AAD9G3M3"/>
<reference evidence="5" key="1">
    <citation type="submission" date="2023-08" db="EMBL/GenBank/DDBJ databases">
        <title>Reference Genome Resource for the Citrus Pathogen Phytophthora citrophthora.</title>
        <authorList>
            <person name="Moller H."/>
            <person name="Coetzee B."/>
            <person name="Rose L.J."/>
            <person name="Van Niekerk J.M."/>
        </authorList>
    </citation>
    <scope>NUCLEOTIDE SEQUENCE</scope>
    <source>
        <strain evidence="5">STE-U-9442</strain>
    </source>
</reference>
<dbReference type="InterPro" id="IPR045379">
    <property type="entry name" value="Crinkler_N"/>
</dbReference>
<evidence type="ECO:0000256" key="3">
    <source>
        <dbReference type="ARBA" id="ARBA00022525"/>
    </source>
</evidence>
<proteinExistence type="predicted"/>
<name>A0AAD9G3M3_9STRA</name>
<dbReference type="GO" id="GO:0043657">
    <property type="term" value="C:host cell"/>
    <property type="evidence" value="ECO:0007669"/>
    <property type="project" value="UniProtKB-SubCell"/>
</dbReference>
<evidence type="ECO:0000256" key="1">
    <source>
        <dbReference type="ARBA" id="ARBA00004340"/>
    </source>
</evidence>
<dbReference type="EMBL" id="JASMQC010000036">
    <property type="protein sequence ID" value="KAK1930913.1"/>
    <property type="molecule type" value="Genomic_DNA"/>
</dbReference>
<gene>
    <name evidence="5" type="ORF">P3T76_013502</name>
</gene>
<accession>A0AAD9G3M3</accession>
<comment type="caution">
    <text evidence="5">The sequence shown here is derived from an EMBL/GenBank/DDBJ whole genome shotgun (WGS) entry which is preliminary data.</text>
</comment>
<protein>
    <recommendedName>
        <fullName evidence="4">Crinkler effector protein N-terminal domain-containing protein</fullName>
    </recommendedName>
</protein>
<evidence type="ECO:0000313" key="6">
    <source>
        <dbReference type="Proteomes" id="UP001259832"/>
    </source>
</evidence>
<feature type="domain" description="Crinkler effector protein N-terminal" evidence="4">
    <location>
        <begin position="7"/>
        <end position="60"/>
    </location>
</feature>
<keyword evidence="3" id="KW-0964">Secreted</keyword>
<evidence type="ECO:0000259" key="4">
    <source>
        <dbReference type="Pfam" id="PF20147"/>
    </source>
</evidence>
<keyword evidence="6" id="KW-1185">Reference proteome</keyword>
<dbReference type="Proteomes" id="UP001259832">
    <property type="component" value="Unassembled WGS sequence"/>
</dbReference>
<dbReference type="Pfam" id="PF20147">
    <property type="entry name" value="Crinkler"/>
    <property type="match status" value="1"/>
</dbReference>
<evidence type="ECO:0000256" key="2">
    <source>
        <dbReference type="ARBA" id="ARBA00004613"/>
    </source>
</evidence>
<organism evidence="5 6">
    <name type="scientific">Phytophthora citrophthora</name>
    <dbReference type="NCBI Taxonomy" id="4793"/>
    <lineage>
        <taxon>Eukaryota</taxon>
        <taxon>Sar</taxon>
        <taxon>Stramenopiles</taxon>
        <taxon>Oomycota</taxon>
        <taxon>Peronosporomycetes</taxon>
        <taxon>Peronosporales</taxon>
        <taxon>Peronosporaceae</taxon>
        <taxon>Phytophthora</taxon>
    </lineage>
</organism>